<evidence type="ECO:0000313" key="2">
    <source>
        <dbReference type="Proteomes" id="UP001140217"/>
    </source>
</evidence>
<dbReference type="AlphaFoldDB" id="A0A9W8HHI2"/>
<gene>
    <name evidence="1" type="ORF">H4R18_002176</name>
</gene>
<accession>A0A9W8HHI2</accession>
<name>A0A9W8HHI2_9FUNG</name>
<keyword evidence="2" id="KW-1185">Reference proteome</keyword>
<dbReference type="EMBL" id="JANBUL010000068">
    <property type="protein sequence ID" value="KAJ2782608.1"/>
    <property type="molecule type" value="Genomic_DNA"/>
</dbReference>
<reference evidence="1" key="1">
    <citation type="submission" date="2022-07" db="EMBL/GenBank/DDBJ databases">
        <title>Phylogenomic reconstructions and comparative analyses of Kickxellomycotina fungi.</title>
        <authorList>
            <person name="Reynolds N.K."/>
            <person name="Stajich J.E."/>
            <person name="Barry K."/>
            <person name="Grigoriev I.V."/>
            <person name="Crous P."/>
            <person name="Smith M.E."/>
        </authorList>
    </citation>
    <scope>NUCLEOTIDE SEQUENCE</scope>
    <source>
        <strain evidence="1">NBRC 105414</strain>
    </source>
</reference>
<organism evidence="1 2">
    <name type="scientific">Coemansia javaensis</name>
    <dbReference type="NCBI Taxonomy" id="2761396"/>
    <lineage>
        <taxon>Eukaryota</taxon>
        <taxon>Fungi</taxon>
        <taxon>Fungi incertae sedis</taxon>
        <taxon>Zoopagomycota</taxon>
        <taxon>Kickxellomycotina</taxon>
        <taxon>Kickxellomycetes</taxon>
        <taxon>Kickxellales</taxon>
        <taxon>Kickxellaceae</taxon>
        <taxon>Coemansia</taxon>
    </lineage>
</organism>
<sequence>MCGTCNNHYHNHHHQHQHNHYYCQPRHCQPTWWVCKVHEEPKPEPKPAPCAWHHYGHLNVEVTVEHKCAGW</sequence>
<evidence type="ECO:0000313" key="1">
    <source>
        <dbReference type="EMBL" id="KAJ2782608.1"/>
    </source>
</evidence>
<protein>
    <submittedName>
        <fullName evidence="1">Uncharacterized protein</fullName>
    </submittedName>
</protein>
<comment type="caution">
    <text evidence="1">The sequence shown here is derived from an EMBL/GenBank/DDBJ whole genome shotgun (WGS) entry which is preliminary data.</text>
</comment>
<dbReference type="Proteomes" id="UP001140217">
    <property type="component" value="Unassembled WGS sequence"/>
</dbReference>
<proteinExistence type="predicted"/>